<name>A0AAV6V3F4_9ARAC</name>
<reference evidence="2 3" key="1">
    <citation type="journal article" date="2022" name="Nat. Ecol. Evol.">
        <title>A masculinizing supergene underlies an exaggerated male reproductive morph in a spider.</title>
        <authorList>
            <person name="Hendrickx F."/>
            <person name="De Corte Z."/>
            <person name="Sonet G."/>
            <person name="Van Belleghem S.M."/>
            <person name="Kostlbacher S."/>
            <person name="Vangestel C."/>
        </authorList>
    </citation>
    <scope>NUCLEOTIDE SEQUENCE [LARGE SCALE GENOMIC DNA]</scope>
    <source>
        <strain evidence="2">W744_W776</strain>
    </source>
</reference>
<feature type="chain" id="PRO_5043675377" evidence="1">
    <location>
        <begin position="27"/>
        <end position="168"/>
    </location>
</feature>
<protein>
    <submittedName>
        <fullName evidence="2">Uncharacterized protein</fullName>
    </submittedName>
</protein>
<proteinExistence type="predicted"/>
<dbReference type="Proteomes" id="UP000827092">
    <property type="component" value="Unassembled WGS sequence"/>
</dbReference>
<dbReference type="EMBL" id="JAFNEN010000179">
    <property type="protein sequence ID" value="KAG8190622.1"/>
    <property type="molecule type" value="Genomic_DNA"/>
</dbReference>
<keyword evidence="3" id="KW-1185">Reference proteome</keyword>
<gene>
    <name evidence="2" type="ORF">JTE90_017886</name>
</gene>
<feature type="signal peptide" evidence="1">
    <location>
        <begin position="1"/>
        <end position="26"/>
    </location>
</feature>
<organism evidence="2 3">
    <name type="scientific">Oedothorax gibbosus</name>
    <dbReference type="NCBI Taxonomy" id="931172"/>
    <lineage>
        <taxon>Eukaryota</taxon>
        <taxon>Metazoa</taxon>
        <taxon>Ecdysozoa</taxon>
        <taxon>Arthropoda</taxon>
        <taxon>Chelicerata</taxon>
        <taxon>Arachnida</taxon>
        <taxon>Araneae</taxon>
        <taxon>Araneomorphae</taxon>
        <taxon>Entelegynae</taxon>
        <taxon>Araneoidea</taxon>
        <taxon>Linyphiidae</taxon>
        <taxon>Erigoninae</taxon>
        <taxon>Oedothorax</taxon>
    </lineage>
</organism>
<comment type="caution">
    <text evidence="2">The sequence shown here is derived from an EMBL/GenBank/DDBJ whole genome shotgun (WGS) entry which is preliminary data.</text>
</comment>
<evidence type="ECO:0000313" key="3">
    <source>
        <dbReference type="Proteomes" id="UP000827092"/>
    </source>
</evidence>
<dbReference type="AlphaFoldDB" id="A0AAV6V3F4"/>
<accession>A0AAV6V3F4</accession>
<sequence length="168" mass="19096">MDYRCWHLLPALASLVFLAHIQPSHAAPAFKLKHFNFYNKPNKMSSNKLSSSANRVDRPLIGGSSPIHFINPFTQPQQTIINPFEQFFAPQLQMGAGRSPSNIYKLPLQMLANGKPHSVMRGLPKKQFMMAEYYPQVASNVIRLPLKYISNAKPIGVYFKDRASFNYI</sequence>
<evidence type="ECO:0000256" key="1">
    <source>
        <dbReference type="SAM" id="SignalP"/>
    </source>
</evidence>
<keyword evidence="1" id="KW-0732">Signal</keyword>
<evidence type="ECO:0000313" key="2">
    <source>
        <dbReference type="EMBL" id="KAG8190622.1"/>
    </source>
</evidence>